<dbReference type="GO" id="GO:0006508">
    <property type="term" value="P:proteolysis"/>
    <property type="evidence" value="ECO:0007669"/>
    <property type="project" value="UniProtKB-KW"/>
</dbReference>
<dbReference type="InterPro" id="IPR043504">
    <property type="entry name" value="Peptidase_S1_PA_chymotrypsin"/>
</dbReference>
<keyword evidence="1" id="KW-0645">Protease</keyword>
<dbReference type="EMBL" id="MZ556266">
    <property type="protein sequence ID" value="UBJ25989.1"/>
    <property type="molecule type" value="Genomic_RNA"/>
</dbReference>
<feature type="domain" description="C2H2-type" evidence="4">
    <location>
        <begin position="566"/>
        <end position="587"/>
    </location>
</feature>
<evidence type="ECO:0000256" key="1">
    <source>
        <dbReference type="ARBA" id="ARBA00022670"/>
    </source>
</evidence>
<protein>
    <recommendedName>
        <fullName evidence="4">C2H2-type domain-containing protein</fullName>
    </recommendedName>
</protein>
<name>A0A8K1HJ99_9VIRU</name>
<dbReference type="Gene3D" id="3.30.160.60">
    <property type="entry name" value="Classic Zinc Finger"/>
    <property type="match status" value="1"/>
</dbReference>
<reference evidence="5" key="1">
    <citation type="submission" date="2021-07" db="EMBL/GenBank/DDBJ databases">
        <title>Communication and adaptive evolution of viruses within giant pandas and their associated organisms in a local ecological environment.</title>
        <authorList>
            <person name="Zhao M."/>
            <person name="Liu S."/>
            <person name="Zhang W."/>
        </authorList>
    </citation>
    <scope>NUCLEOTIDE SEQUENCE</scope>
    <source>
        <strain evidence="5">Mos090sobemo01-10</strain>
    </source>
</reference>
<evidence type="ECO:0000256" key="3">
    <source>
        <dbReference type="SAM" id="Phobius"/>
    </source>
</evidence>
<dbReference type="SUPFAM" id="SSF50494">
    <property type="entry name" value="Trypsin-like serine proteases"/>
    <property type="match status" value="1"/>
</dbReference>
<evidence type="ECO:0000256" key="2">
    <source>
        <dbReference type="ARBA" id="ARBA00022801"/>
    </source>
</evidence>
<proteinExistence type="predicted"/>
<dbReference type="InterPro" id="IPR009003">
    <property type="entry name" value="Peptidase_S1_PA"/>
</dbReference>
<dbReference type="InterPro" id="IPR013087">
    <property type="entry name" value="Znf_C2H2_type"/>
</dbReference>
<feature type="transmembrane region" description="Helical" evidence="3">
    <location>
        <begin position="68"/>
        <end position="90"/>
    </location>
</feature>
<keyword evidence="3" id="KW-1133">Transmembrane helix</keyword>
<accession>A0A8K1HJ99</accession>
<keyword evidence="3" id="KW-0472">Membrane</keyword>
<keyword evidence="3" id="KW-0812">Transmembrane</keyword>
<organism evidence="5">
    <name type="scientific">Sichuan mosquito sobemo-like virus</name>
    <dbReference type="NCBI Taxonomy" id="2864010"/>
    <lineage>
        <taxon>Viruses</taxon>
        <taxon>Riboviria</taxon>
        <taxon>Orthornavirae</taxon>
        <taxon>Pisuviricota</taxon>
        <taxon>Pisoniviricetes</taxon>
        <taxon>Sobelivirales</taxon>
        <taxon>Solemoviridae</taxon>
    </lineage>
</organism>
<feature type="transmembrane region" description="Helical" evidence="3">
    <location>
        <begin position="157"/>
        <end position="177"/>
    </location>
</feature>
<dbReference type="Gene3D" id="2.40.10.10">
    <property type="entry name" value="Trypsin-like serine proteases"/>
    <property type="match status" value="2"/>
</dbReference>
<keyword evidence="2" id="KW-0378">Hydrolase</keyword>
<dbReference type="GO" id="GO:0008233">
    <property type="term" value="F:peptidase activity"/>
    <property type="evidence" value="ECO:0007669"/>
    <property type="project" value="UniProtKB-KW"/>
</dbReference>
<dbReference type="PROSITE" id="PS00028">
    <property type="entry name" value="ZINC_FINGER_C2H2_1"/>
    <property type="match status" value="1"/>
</dbReference>
<evidence type="ECO:0000313" key="5">
    <source>
        <dbReference type="EMBL" id="UBJ25989.1"/>
    </source>
</evidence>
<dbReference type="SMART" id="SM00355">
    <property type="entry name" value="ZnF_C2H2"/>
    <property type="match status" value="2"/>
</dbReference>
<evidence type="ECO:0000259" key="4">
    <source>
        <dbReference type="PROSITE" id="PS00028"/>
    </source>
</evidence>
<sequence>MQSENTRDAGTEPMYSVTLRPEWLGPAMRAQPQGPVYVAPQEPLLDPAEQLDRSLDGVKRMVFKTVGIILMVVAAVAFVASLVVVIWRWFRRGLDNMKNAVLGQFSYMYGWLDEFSPSPTEEERLVKEETLRARVVGLWARALPSMTLPTFLAQLDWIDGTILVIVVVVAVVGLRLASVTLAMSARRVVQSWRGVQFEAMRPGSAFVKAEIPPNQVQIKIPGLLSDTHQGYGIRVGDYLVTPAHVVQGHREVLLCTAMGKFLVEVNAVRSRAADDLLYLFVGQNVFSQLAVAVTRYQKNFTASFATCTGEPGMSTGRVSKSVMRGKLVYEGSTMPGMSGAAYMLQGATVGIHQGVAGSVNLGYSSDLIRLEMKYLTRGEAISGSSPGGGDSSAARPRIQTTWKYEDLEQSLESRYTEDNWAYHEDDDDDFYSRKLDFERARKIPSFTITPNQEGSIQVASTSLTGNSPGEVQVVSDVLTAAVIDRLDDILAARLISRVQVLELQVQQLQKQVAAPAVVVAPEPKPGTSSGVETKTSLDCEYCGTRTTSEEAMARHRQYSHPPKEVCEECGQECRSVMRLQRHRAVAHPVIGESAFAEDTGSAGKLIKTGKPFLGKTASLPKKKRNSSPSLSTQDLNKAFQSMAASLSEITAFQRSLPKLLRESLKVSGGQSSATTQN</sequence>